<dbReference type="InterPro" id="IPR005561">
    <property type="entry name" value="ANTAR"/>
</dbReference>
<dbReference type="Pfam" id="PF13185">
    <property type="entry name" value="GAF_2"/>
    <property type="match status" value="1"/>
</dbReference>
<gene>
    <name evidence="6" type="ORF">ABLG96_20765</name>
</gene>
<accession>A0AAU8DMT4</accession>
<evidence type="ECO:0000259" key="5">
    <source>
        <dbReference type="PROSITE" id="PS50921"/>
    </source>
</evidence>
<proteinExistence type="predicted"/>
<dbReference type="AlphaFoldDB" id="A0AAU8DMT4"/>
<sequence>MSTRAAAQLADLVSATRDSPVVQPGSGLDAVIRAVASLQVADVVTITERIPSKALVVVATSDPAAAPLGDVYDEHDPSPCITAAATDTVVFSSDLAVDPRWPDWSAETLGHGIHAVISVVLHRRTGPLGCLNLYWRQPHQIDADELDIAQLGAVHASLELAHHRQEINLWKAIDARNLVGQAQGIVMAQFDIDSGQAFALIRRLSQSSNTKVHVVADRIVQNRRLVLPDPGVDVVVGEPASAL</sequence>
<organism evidence="6">
    <name type="scientific">Nakamurella sp. A5-74</name>
    <dbReference type="NCBI Taxonomy" id="3158264"/>
    <lineage>
        <taxon>Bacteria</taxon>
        <taxon>Bacillati</taxon>
        <taxon>Actinomycetota</taxon>
        <taxon>Actinomycetes</taxon>
        <taxon>Nakamurellales</taxon>
        <taxon>Nakamurellaceae</taxon>
        <taxon>Nakamurella</taxon>
    </lineage>
</organism>
<dbReference type="InterPro" id="IPR029016">
    <property type="entry name" value="GAF-like_dom_sf"/>
</dbReference>
<name>A0AAU8DMT4_9ACTN</name>
<dbReference type="PROSITE" id="PS50921">
    <property type="entry name" value="ANTAR"/>
    <property type="match status" value="1"/>
</dbReference>
<dbReference type="Gene3D" id="1.10.10.10">
    <property type="entry name" value="Winged helix-like DNA-binding domain superfamily/Winged helix DNA-binding domain"/>
    <property type="match status" value="1"/>
</dbReference>
<dbReference type="InterPro" id="IPR036388">
    <property type="entry name" value="WH-like_DNA-bd_sf"/>
</dbReference>
<evidence type="ECO:0000256" key="4">
    <source>
        <dbReference type="ARBA" id="ARBA00023163"/>
    </source>
</evidence>
<dbReference type="EMBL" id="CP159218">
    <property type="protein sequence ID" value="XCG63588.1"/>
    <property type="molecule type" value="Genomic_DNA"/>
</dbReference>
<keyword evidence="2" id="KW-0418">Kinase</keyword>
<protein>
    <submittedName>
        <fullName evidence="6">GAF and ANTAR domain-containing protein</fullName>
    </submittedName>
</protein>
<keyword evidence="3" id="KW-0805">Transcription regulation</keyword>
<evidence type="ECO:0000313" key="6">
    <source>
        <dbReference type="EMBL" id="XCG63588.1"/>
    </source>
</evidence>
<evidence type="ECO:0000256" key="2">
    <source>
        <dbReference type="ARBA" id="ARBA00022777"/>
    </source>
</evidence>
<dbReference type="Gene3D" id="3.30.450.40">
    <property type="match status" value="1"/>
</dbReference>
<dbReference type="InterPro" id="IPR012074">
    <property type="entry name" value="GAF_ANTAR"/>
</dbReference>
<dbReference type="SUPFAM" id="SSF52172">
    <property type="entry name" value="CheY-like"/>
    <property type="match status" value="1"/>
</dbReference>
<evidence type="ECO:0000256" key="1">
    <source>
        <dbReference type="ARBA" id="ARBA00022679"/>
    </source>
</evidence>
<reference evidence="6" key="1">
    <citation type="submission" date="2024-05" db="EMBL/GenBank/DDBJ databases">
        <authorList>
            <person name="Cai S.Y."/>
            <person name="Jin L.M."/>
            <person name="Li H.R."/>
        </authorList>
    </citation>
    <scope>NUCLEOTIDE SEQUENCE</scope>
    <source>
        <strain evidence="6">A5-74</strain>
    </source>
</reference>
<keyword evidence="1" id="KW-0808">Transferase</keyword>
<dbReference type="RefSeq" id="WP_353649203.1">
    <property type="nucleotide sequence ID" value="NZ_CP159218.1"/>
</dbReference>
<dbReference type="SUPFAM" id="SSF55781">
    <property type="entry name" value="GAF domain-like"/>
    <property type="match status" value="1"/>
</dbReference>
<dbReference type="InterPro" id="IPR011006">
    <property type="entry name" value="CheY-like_superfamily"/>
</dbReference>
<dbReference type="Pfam" id="PF03861">
    <property type="entry name" value="ANTAR"/>
    <property type="match status" value="1"/>
</dbReference>
<dbReference type="GO" id="GO:0003723">
    <property type="term" value="F:RNA binding"/>
    <property type="evidence" value="ECO:0007669"/>
    <property type="project" value="InterPro"/>
</dbReference>
<dbReference type="GO" id="GO:0016301">
    <property type="term" value="F:kinase activity"/>
    <property type="evidence" value="ECO:0007669"/>
    <property type="project" value="UniProtKB-KW"/>
</dbReference>
<dbReference type="PIRSF" id="PIRSF036625">
    <property type="entry name" value="GAF_ANTAR"/>
    <property type="match status" value="1"/>
</dbReference>
<evidence type="ECO:0000256" key="3">
    <source>
        <dbReference type="ARBA" id="ARBA00023015"/>
    </source>
</evidence>
<feature type="domain" description="ANTAR" evidence="5">
    <location>
        <begin position="159"/>
        <end position="220"/>
    </location>
</feature>
<dbReference type="InterPro" id="IPR003018">
    <property type="entry name" value="GAF"/>
</dbReference>
<keyword evidence="4" id="KW-0804">Transcription</keyword>
<dbReference type="SMART" id="SM01012">
    <property type="entry name" value="ANTAR"/>
    <property type="match status" value="1"/>
</dbReference>